<feature type="compositionally biased region" description="Low complexity" evidence="1">
    <location>
        <begin position="119"/>
        <end position="132"/>
    </location>
</feature>
<accession>A0A1M5A9V3</accession>
<dbReference type="STRING" id="2017.SAMN05444320_10322"/>
<sequence length="148" mass="15741">MSSADEWLRSAFEENERMLREATTLQEAIGGARGNARSADGMVTATVAPGGALVSLELHERAVEMGSRRLQAAIVETIHRANADAAAKLEEAVRPFVGDRFDDAMAAAQAQVPPVPGLSDRPAAPRPAAAQQSDDDDLSEQTVLRSDF</sequence>
<dbReference type="InterPro" id="IPR036894">
    <property type="entry name" value="YbaB-like_sf"/>
</dbReference>
<dbReference type="AlphaFoldDB" id="A0A1M5A9V3"/>
<organism evidence="2 3">
    <name type="scientific">Streptoalloteichus hindustanus</name>
    <dbReference type="NCBI Taxonomy" id="2017"/>
    <lineage>
        <taxon>Bacteria</taxon>
        <taxon>Bacillati</taxon>
        <taxon>Actinomycetota</taxon>
        <taxon>Actinomycetes</taxon>
        <taxon>Pseudonocardiales</taxon>
        <taxon>Pseudonocardiaceae</taxon>
        <taxon>Streptoalloteichus</taxon>
    </lineage>
</organism>
<keyword evidence="3" id="KW-1185">Reference proteome</keyword>
<evidence type="ECO:0000256" key="1">
    <source>
        <dbReference type="SAM" id="MobiDB-lite"/>
    </source>
</evidence>
<protein>
    <submittedName>
        <fullName evidence="2">YbaB/EbfC DNA-binding family protein</fullName>
    </submittedName>
</protein>
<dbReference type="EMBL" id="FQVN01000003">
    <property type="protein sequence ID" value="SHF26816.1"/>
    <property type="molecule type" value="Genomic_DNA"/>
</dbReference>
<dbReference type="SUPFAM" id="SSF82607">
    <property type="entry name" value="YbaB-like"/>
    <property type="match status" value="1"/>
</dbReference>
<dbReference type="InterPro" id="IPR004401">
    <property type="entry name" value="YbaB/EbfC"/>
</dbReference>
<keyword evidence="2" id="KW-0238">DNA-binding</keyword>
<dbReference type="RefSeq" id="WP_073481105.1">
    <property type="nucleotide sequence ID" value="NZ_FQVN01000003.1"/>
</dbReference>
<dbReference type="Pfam" id="PF02575">
    <property type="entry name" value="YbaB_DNA_bd"/>
    <property type="match status" value="1"/>
</dbReference>
<evidence type="ECO:0000313" key="3">
    <source>
        <dbReference type="Proteomes" id="UP000184501"/>
    </source>
</evidence>
<evidence type="ECO:0000313" key="2">
    <source>
        <dbReference type="EMBL" id="SHF26816.1"/>
    </source>
</evidence>
<reference evidence="2 3" key="1">
    <citation type="submission" date="2016-11" db="EMBL/GenBank/DDBJ databases">
        <authorList>
            <person name="Jaros S."/>
            <person name="Januszkiewicz K."/>
            <person name="Wedrychowicz H."/>
        </authorList>
    </citation>
    <scope>NUCLEOTIDE SEQUENCE [LARGE SCALE GENOMIC DNA]</scope>
    <source>
        <strain evidence="2 3">DSM 44523</strain>
    </source>
</reference>
<dbReference type="GO" id="GO:0003677">
    <property type="term" value="F:DNA binding"/>
    <property type="evidence" value="ECO:0007669"/>
    <property type="project" value="UniProtKB-KW"/>
</dbReference>
<name>A0A1M5A9V3_STRHI</name>
<dbReference type="Gene3D" id="3.30.1310.10">
    <property type="entry name" value="Nucleoid-associated protein YbaB-like domain"/>
    <property type="match status" value="1"/>
</dbReference>
<dbReference type="Proteomes" id="UP000184501">
    <property type="component" value="Unassembled WGS sequence"/>
</dbReference>
<feature type="region of interest" description="Disordered" evidence="1">
    <location>
        <begin position="107"/>
        <end position="148"/>
    </location>
</feature>
<dbReference type="OrthoDB" id="3692582at2"/>
<gene>
    <name evidence="2" type="ORF">SAMN05444320_10322</name>
</gene>
<proteinExistence type="predicted"/>